<dbReference type="AlphaFoldDB" id="U4LKV2"/>
<dbReference type="GO" id="GO:0102267">
    <property type="term" value="F:tRNA-dihydrouridine20b synthase activity"/>
    <property type="evidence" value="ECO:0007669"/>
    <property type="project" value="UniProtKB-ARBA"/>
</dbReference>
<comment type="cofactor">
    <cofactor evidence="1">
        <name>FMN</name>
        <dbReference type="ChEBI" id="CHEBI:58210"/>
    </cofactor>
</comment>
<gene>
    <name evidence="21" type="ORF">PCON_12528</name>
</gene>
<keyword evidence="8" id="KW-0520">NAD</keyword>
<evidence type="ECO:0000256" key="16">
    <source>
        <dbReference type="ARBA" id="ARBA00060741"/>
    </source>
</evidence>
<evidence type="ECO:0000256" key="18">
    <source>
        <dbReference type="ARBA" id="ARBA00071722"/>
    </source>
</evidence>
<evidence type="ECO:0000259" key="20">
    <source>
        <dbReference type="Pfam" id="PF01207"/>
    </source>
</evidence>
<dbReference type="EC" id="1.3.1.90" evidence="17"/>
<dbReference type="OMA" id="VEPHCDY"/>
<keyword evidence="4" id="KW-0507">mRNA processing</keyword>
<comment type="catalytic activity">
    <reaction evidence="10">
        <text>a 5,6-dihydrouridine in mRNA + NAD(+) = a uridine in mRNA + NADH + H(+)</text>
        <dbReference type="Rhea" id="RHEA:69851"/>
        <dbReference type="Rhea" id="RHEA-COMP:14658"/>
        <dbReference type="Rhea" id="RHEA-COMP:17789"/>
        <dbReference type="ChEBI" id="CHEBI:15378"/>
        <dbReference type="ChEBI" id="CHEBI:57540"/>
        <dbReference type="ChEBI" id="CHEBI:57945"/>
        <dbReference type="ChEBI" id="CHEBI:65315"/>
        <dbReference type="ChEBI" id="CHEBI:74443"/>
    </reaction>
    <physiologicalReaction direction="right-to-left" evidence="10">
        <dbReference type="Rhea" id="RHEA:69853"/>
    </physiologicalReaction>
</comment>
<comment type="catalytic activity">
    <reaction evidence="13">
        <text>5,6-dihydrouridine(20a) in tRNA + NAD(+) = uridine(20a) in tRNA + NADH + H(+)</text>
        <dbReference type="Rhea" id="RHEA:53348"/>
        <dbReference type="Rhea" id="RHEA-COMP:13535"/>
        <dbReference type="Rhea" id="RHEA-COMP:13536"/>
        <dbReference type="ChEBI" id="CHEBI:15378"/>
        <dbReference type="ChEBI" id="CHEBI:57540"/>
        <dbReference type="ChEBI" id="CHEBI:57945"/>
        <dbReference type="ChEBI" id="CHEBI:65315"/>
        <dbReference type="ChEBI" id="CHEBI:74443"/>
        <dbReference type="EC" id="1.3.1.90"/>
    </reaction>
    <physiologicalReaction direction="right-to-left" evidence="13">
        <dbReference type="Rhea" id="RHEA:53350"/>
    </physiologicalReaction>
</comment>
<dbReference type="EMBL" id="HF935729">
    <property type="protein sequence ID" value="CCX32207.1"/>
    <property type="molecule type" value="Genomic_DNA"/>
</dbReference>
<evidence type="ECO:0000313" key="21">
    <source>
        <dbReference type="EMBL" id="CCX32207.1"/>
    </source>
</evidence>
<dbReference type="Gene3D" id="3.20.20.70">
    <property type="entry name" value="Aldolase class I"/>
    <property type="match status" value="1"/>
</dbReference>
<reference evidence="21 22" key="1">
    <citation type="journal article" date="2013" name="PLoS Genet.">
        <title>The genome and development-dependent transcriptomes of Pyronema confluens: a window into fungal evolution.</title>
        <authorList>
            <person name="Traeger S."/>
            <person name="Altegoer F."/>
            <person name="Freitag M."/>
            <person name="Gabaldon T."/>
            <person name="Kempken F."/>
            <person name="Kumar A."/>
            <person name="Marcet-Houben M."/>
            <person name="Poggeler S."/>
            <person name="Stajich J.E."/>
            <person name="Nowrousian M."/>
        </authorList>
    </citation>
    <scope>NUCLEOTIDE SEQUENCE [LARGE SCALE GENOMIC DNA]</scope>
    <source>
        <strain evidence="22">CBS 100304</strain>
        <tissue evidence="21">Vegetative mycelium</tissue>
    </source>
</reference>
<evidence type="ECO:0000256" key="2">
    <source>
        <dbReference type="ARBA" id="ARBA00022630"/>
    </source>
</evidence>
<dbReference type="GO" id="GO:0050660">
    <property type="term" value="F:flavin adenine dinucleotide binding"/>
    <property type="evidence" value="ECO:0007669"/>
    <property type="project" value="InterPro"/>
</dbReference>
<evidence type="ECO:0000256" key="3">
    <source>
        <dbReference type="ARBA" id="ARBA00022643"/>
    </source>
</evidence>
<dbReference type="GO" id="GO:0102266">
    <property type="term" value="F:tRNA-dihydrouridine20a synthase activity"/>
    <property type="evidence" value="ECO:0007669"/>
    <property type="project" value="UniProtKB-EC"/>
</dbReference>
<evidence type="ECO:0000256" key="1">
    <source>
        <dbReference type="ARBA" id="ARBA00001917"/>
    </source>
</evidence>
<proteinExistence type="inferred from homology"/>
<evidence type="ECO:0000256" key="8">
    <source>
        <dbReference type="ARBA" id="ARBA00023027"/>
    </source>
</evidence>
<evidence type="ECO:0000256" key="5">
    <source>
        <dbReference type="ARBA" id="ARBA00022694"/>
    </source>
</evidence>
<evidence type="ECO:0000256" key="4">
    <source>
        <dbReference type="ARBA" id="ARBA00022664"/>
    </source>
</evidence>
<evidence type="ECO:0000256" key="19">
    <source>
        <dbReference type="ARBA" id="ARBA00078338"/>
    </source>
</evidence>
<dbReference type="GO" id="GO:0006397">
    <property type="term" value="P:mRNA processing"/>
    <property type="evidence" value="ECO:0007669"/>
    <property type="project" value="UniProtKB-KW"/>
</dbReference>
<feature type="domain" description="DUS-like FMN-binding" evidence="20">
    <location>
        <begin position="61"/>
        <end position="367"/>
    </location>
</feature>
<dbReference type="InterPro" id="IPR013785">
    <property type="entry name" value="Aldolase_TIM"/>
</dbReference>
<evidence type="ECO:0000256" key="7">
    <source>
        <dbReference type="ARBA" id="ARBA00023002"/>
    </source>
</evidence>
<evidence type="ECO:0000256" key="15">
    <source>
        <dbReference type="ARBA" id="ARBA00052996"/>
    </source>
</evidence>
<keyword evidence="7" id="KW-0560">Oxidoreductase</keyword>
<comment type="catalytic activity">
    <reaction evidence="11">
        <text>a 5,6-dihydrouridine in mRNA + NADP(+) = a uridine in mRNA + NADPH + H(+)</text>
        <dbReference type="Rhea" id="RHEA:69855"/>
        <dbReference type="Rhea" id="RHEA-COMP:14658"/>
        <dbReference type="Rhea" id="RHEA-COMP:17789"/>
        <dbReference type="ChEBI" id="CHEBI:15378"/>
        <dbReference type="ChEBI" id="CHEBI:57783"/>
        <dbReference type="ChEBI" id="CHEBI:58349"/>
        <dbReference type="ChEBI" id="CHEBI:65315"/>
        <dbReference type="ChEBI" id="CHEBI:74443"/>
    </reaction>
    <physiologicalReaction direction="right-to-left" evidence="11">
        <dbReference type="Rhea" id="RHEA:69857"/>
    </physiologicalReaction>
</comment>
<dbReference type="PANTHER" id="PTHR11082">
    <property type="entry name" value="TRNA-DIHYDROURIDINE SYNTHASE"/>
    <property type="match status" value="1"/>
</dbReference>
<comment type="catalytic activity">
    <reaction evidence="12">
        <text>5,6-dihydrouridine(20b) in tRNA + NADP(+) = uridine(20b) in tRNA + NADPH + H(+)</text>
        <dbReference type="Rhea" id="RHEA:53356"/>
        <dbReference type="Rhea" id="RHEA-COMP:13537"/>
        <dbReference type="Rhea" id="RHEA-COMP:13538"/>
        <dbReference type="ChEBI" id="CHEBI:15378"/>
        <dbReference type="ChEBI" id="CHEBI:57783"/>
        <dbReference type="ChEBI" id="CHEBI:58349"/>
        <dbReference type="ChEBI" id="CHEBI:65315"/>
        <dbReference type="ChEBI" id="CHEBI:74443"/>
        <dbReference type="EC" id="1.3.1.90"/>
    </reaction>
    <physiologicalReaction direction="right-to-left" evidence="12">
        <dbReference type="Rhea" id="RHEA:53358"/>
    </physiologicalReaction>
</comment>
<keyword evidence="6" id="KW-0521">NADP</keyword>
<keyword evidence="22" id="KW-1185">Reference proteome</keyword>
<evidence type="ECO:0000256" key="11">
    <source>
        <dbReference type="ARBA" id="ARBA00049447"/>
    </source>
</evidence>
<organism evidence="21 22">
    <name type="scientific">Pyronema omphalodes (strain CBS 100304)</name>
    <name type="common">Pyronema confluens</name>
    <dbReference type="NCBI Taxonomy" id="1076935"/>
    <lineage>
        <taxon>Eukaryota</taxon>
        <taxon>Fungi</taxon>
        <taxon>Dikarya</taxon>
        <taxon>Ascomycota</taxon>
        <taxon>Pezizomycotina</taxon>
        <taxon>Pezizomycetes</taxon>
        <taxon>Pezizales</taxon>
        <taxon>Pyronemataceae</taxon>
        <taxon>Pyronema</taxon>
    </lineage>
</organism>
<keyword evidence="2" id="KW-0285">Flavoprotein</keyword>
<evidence type="ECO:0000256" key="6">
    <source>
        <dbReference type="ARBA" id="ARBA00022857"/>
    </source>
</evidence>
<dbReference type="STRING" id="1076935.U4LKV2"/>
<evidence type="ECO:0000256" key="13">
    <source>
        <dbReference type="ARBA" id="ARBA00051779"/>
    </source>
</evidence>
<accession>U4LKV2</accession>
<dbReference type="eggNOG" id="KOG2335">
    <property type="taxonomic scope" value="Eukaryota"/>
</dbReference>
<dbReference type="PROSITE" id="PS01136">
    <property type="entry name" value="UPF0034"/>
    <property type="match status" value="1"/>
</dbReference>
<evidence type="ECO:0000256" key="17">
    <source>
        <dbReference type="ARBA" id="ARBA00066483"/>
    </source>
</evidence>
<evidence type="ECO:0000256" key="9">
    <source>
        <dbReference type="ARBA" id="ARBA00045934"/>
    </source>
</evidence>
<protein>
    <recommendedName>
        <fullName evidence="18">tRNA-dihydrouridine(20a/20b) synthase [NAD(P)+]</fullName>
        <ecNumber evidence="17">1.3.1.90</ecNumber>
    </recommendedName>
    <alternativeName>
        <fullName evidence="19">tRNA-dihydrouridine synthase 4</fullName>
    </alternativeName>
</protein>
<comment type="catalytic activity">
    <reaction evidence="15">
        <text>5,6-dihydrouridine(20a) in tRNA + NADP(+) = uridine(20a) in tRNA + NADPH + H(+)</text>
        <dbReference type="Rhea" id="RHEA:53344"/>
        <dbReference type="Rhea" id="RHEA-COMP:13535"/>
        <dbReference type="Rhea" id="RHEA-COMP:13536"/>
        <dbReference type="ChEBI" id="CHEBI:15378"/>
        <dbReference type="ChEBI" id="CHEBI:57783"/>
        <dbReference type="ChEBI" id="CHEBI:58349"/>
        <dbReference type="ChEBI" id="CHEBI:65315"/>
        <dbReference type="ChEBI" id="CHEBI:74443"/>
        <dbReference type="EC" id="1.3.1.90"/>
    </reaction>
    <physiologicalReaction direction="right-to-left" evidence="15">
        <dbReference type="Rhea" id="RHEA:53346"/>
    </physiologicalReaction>
</comment>
<dbReference type="PANTHER" id="PTHR11082:SF31">
    <property type="entry name" value="TRNA-DIHYDROURIDINE(20A_20B) SYNTHASE [NAD(P)+]-LIKE"/>
    <property type="match status" value="1"/>
</dbReference>
<dbReference type="FunFam" id="3.20.20.70:FF:000159">
    <property type="entry name" value="tRNA-dihydrouridine synthase 4"/>
    <property type="match status" value="1"/>
</dbReference>
<dbReference type="Pfam" id="PF01207">
    <property type="entry name" value="Dus"/>
    <property type="match status" value="1"/>
</dbReference>
<comment type="catalytic activity">
    <reaction evidence="14">
        <text>5,6-dihydrouridine(20b) in tRNA + NAD(+) = uridine(20b) in tRNA + NADH + H(+)</text>
        <dbReference type="Rhea" id="RHEA:53352"/>
        <dbReference type="Rhea" id="RHEA-COMP:13537"/>
        <dbReference type="Rhea" id="RHEA-COMP:13538"/>
        <dbReference type="ChEBI" id="CHEBI:15378"/>
        <dbReference type="ChEBI" id="CHEBI:57540"/>
        <dbReference type="ChEBI" id="CHEBI:57945"/>
        <dbReference type="ChEBI" id="CHEBI:65315"/>
        <dbReference type="ChEBI" id="CHEBI:74443"/>
        <dbReference type="EC" id="1.3.1.90"/>
    </reaction>
    <physiologicalReaction direction="right-to-left" evidence="14">
        <dbReference type="Rhea" id="RHEA:53354"/>
    </physiologicalReaction>
</comment>
<keyword evidence="3" id="KW-0288">FMN</keyword>
<comment type="similarity">
    <text evidence="16">Belongs to the Dus family. Dus4 subfamily.</text>
</comment>
<sequence length="399" mass="44699">MTTMEAMEATTTEVTEKLSKLEMQDVMATALAGITPRDPENHPLRLFERAKKEGRILFVQGPMVRYSKLPFRSLMRDYAVDLCYTPMILAKEFVRSNFARNSDFTTSSSIPFRQGVFPVIPADTPLIVQFGASNALDFARAAEMVAPYCDGVNLNCGCPQSWAISEGVGCALMRKPELVAEMVREAKKRTGNGFSVSVKMRIHADLEETKRWVQIVEAAGPDYITVHGRTRNMRSSEPVKLDGVKLVKETASCPVVENGDVFSLEDVDRIVKETGVDGVMAARGLLTNPALFAGFKKTPWGAVERFIAYNMQQPIPFRLAQHHIIEMMENLIPKKDRSAIYEAAGTMVEMLDYLDERFVIKRPGEDGFGEAVEVQWQRGWRGVNERVETTAEETEKSEL</sequence>
<dbReference type="CDD" id="cd02801">
    <property type="entry name" value="DUS_like_FMN"/>
    <property type="match status" value="1"/>
</dbReference>
<name>U4LKV2_PYROM</name>
<evidence type="ECO:0000256" key="12">
    <source>
        <dbReference type="ARBA" id="ARBA00050434"/>
    </source>
</evidence>
<dbReference type="Proteomes" id="UP000018144">
    <property type="component" value="Unassembled WGS sequence"/>
</dbReference>
<dbReference type="InterPro" id="IPR018517">
    <property type="entry name" value="tRNA_hU_synthase_CS"/>
</dbReference>
<comment type="function">
    <text evidence="9">Catalyzes the synthesis of dihydrouridine, a modified base found in the D-loop of most tRNAs. Specifically modifies U47 in cytoplasmic tRNAs. Catalyzes the synthesis of dihydrouridine in some mRNAs, thereby affecting their translation.</text>
</comment>
<dbReference type="OrthoDB" id="9977870at2759"/>
<evidence type="ECO:0000256" key="10">
    <source>
        <dbReference type="ARBA" id="ARBA00048342"/>
    </source>
</evidence>
<dbReference type="SUPFAM" id="SSF51395">
    <property type="entry name" value="FMN-linked oxidoreductases"/>
    <property type="match status" value="1"/>
</dbReference>
<dbReference type="InterPro" id="IPR035587">
    <property type="entry name" value="DUS-like_FMN-bd"/>
</dbReference>
<evidence type="ECO:0000313" key="22">
    <source>
        <dbReference type="Proteomes" id="UP000018144"/>
    </source>
</evidence>
<keyword evidence="5" id="KW-0819">tRNA processing</keyword>
<evidence type="ECO:0000256" key="14">
    <source>
        <dbReference type="ARBA" id="ARBA00051932"/>
    </source>
</evidence>